<reference evidence="5" key="1">
    <citation type="submission" date="2022-07" db="EMBL/GenBank/DDBJ databases">
        <title>Phylogenomic reconstructions and comparative analyses of Kickxellomycotina fungi.</title>
        <authorList>
            <person name="Reynolds N.K."/>
            <person name="Stajich J.E."/>
            <person name="Barry K."/>
            <person name="Grigoriev I.V."/>
            <person name="Crous P."/>
            <person name="Smith M.E."/>
        </authorList>
    </citation>
    <scope>NUCLEOTIDE SEQUENCE</scope>
    <source>
        <strain evidence="5">RSA 861</strain>
    </source>
</reference>
<comment type="caution">
    <text evidence="5">The sequence shown here is derived from an EMBL/GenBank/DDBJ whole genome shotgun (WGS) entry which is preliminary data.</text>
</comment>
<dbReference type="Pfam" id="PF01470">
    <property type="entry name" value="Peptidase_C15"/>
    <property type="match status" value="1"/>
</dbReference>
<evidence type="ECO:0000256" key="4">
    <source>
        <dbReference type="ARBA" id="ARBA00022807"/>
    </source>
</evidence>
<dbReference type="InterPro" id="IPR036440">
    <property type="entry name" value="Peptidase_C15-like_sf"/>
</dbReference>
<dbReference type="OrthoDB" id="407146at2759"/>
<dbReference type="EMBL" id="JANBPT010001203">
    <property type="protein sequence ID" value="KAJ1909431.1"/>
    <property type="molecule type" value="Genomic_DNA"/>
</dbReference>
<gene>
    <name evidence="5" type="primary">PGPEP1_2</name>
    <name evidence="5" type="ORF">IWQ60_011174</name>
</gene>
<protein>
    <submittedName>
        <fullName evidence="5">Pyroglutamyl-peptidase 1</fullName>
    </submittedName>
</protein>
<dbReference type="PANTHER" id="PTHR23402">
    <property type="entry name" value="PROTEASE FAMILY C15 PYROGLUTAMYL-PEPTIDASE I-RELATED"/>
    <property type="match status" value="1"/>
</dbReference>
<proteinExistence type="inferred from homology"/>
<dbReference type="InterPro" id="IPR016125">
    <property type="entry name" value="Peptidase_C15-like"/>
</dbReference>
<sequence>MTEPIPVKCMLITGFEPFGEPRPPTNPSWQAVKDLQGRVLDITPLDGPPFRLRLDVRELPVEYAAILAIIPELHRARPEGSGGYDYYLHVGQGSPGGAKVETRARRHGYHKRDNRGTLLPDGRVPDLPGVPSDIPALLTTRVDTQQLAQVLAHRMDPPLVQASMDAGLYLCEFTYYVSMACSWAQDPTQVGPNNVLFLHIPQEGQPFSLAQSQQLVLECATWLGQHANQAVAGAGGGPALVARRL</sequence>
<dbReference type="SUPFAM" id="SSF53182">
    <property type="entry name" value="Pyrrolidone carboxyl peptidase (pyroglutamate aminopeptidase)"/>
    <property type="match status" value="1"/>
</dbReference>
<organism evidence="5 6">
    <name type="scientific">Tieghemiomyces parasiticus</name>
    <dbReference type="NCBI Taxonomy" id="78921"/>
    <lineage>
        <taxon>Eukaryota</taxon>
        <taxon>Fungi</taxon>
        <taxon>Fungi incertae sedis</taxon>
        <taxon>Zoopagomycota</taxon>
        <taxon>Kickxellomycotina</taxon>
        <taxon>Dimargaritomycetes</taxon>
        <taxon>Dimargaritales</taxon>
        <taxon>Dimargaritaceae</taxon>
        <taxon>Tieghemiomyces</taxon>
    </lineage>
</organism>
<evidence type="ECO:0000313" key="5">
    <source>
        <dbReference type="EMBL" id="KAJ1909431.1"/>
    </source>
</evidence>
<dbReference type="GO" id="GO:0008234">
    <property type="term" value="F:cysteine-type peptidase activity"/>
    <property type="evidence" value="ECO:0007669"/>
    <property type="project" value="UniProtKB-KW"/>
</dbReference>
<dbReference type="GO" id="GO:0006508">
    <property type="term" value="P:proteolysis"/>
    <property type="evidence" value="ECO:0007669"/>
    <property type="project" value="UniProtKB-KW"/>
</dbReference>
<keyword evidence="4" id="KW-0788">Thiol protease</keyword>
<dbReference type="Proteomes" id="UP001150569">
    <property type="component" value="Unassembled WGS sequence"/>
</dbReference>
<dbReference type="PANTHER" id="PTHR23402:SF1">
    <property type="entry name" value="PYROGLUTAMYL-PEPTIDASE I"/>
    <property type="match status" value="1"/>
</dbReference>
<comment type="similarity">
    <text evidence="1">Belongs to the peptidase C15 family.</text>
</comment>
<evidence type="ECO:0000313" key="6">
    <source>
        <dbReference type="Proteomes" id="UP001150569"/>
    </source>
</evidence>
<evidence type="ECO:0000256" key="2">
    <source>
        <dbReference type="ARBA" id="ARBA00022670"/>
    </source>
</evidence>
<evidence type="ECO:0000256" key="1">
    <source>
        <dbReference type="ARBA" id="ARBA00006641"/>
    </source>
</evidence>
<accession>A0A9W7ZJX9</accession>
<dbReference type="AlphaFoldDB" id="A0A9W7ZJX9"/>
<dbReference type="Gene3D" id="3.40.630.20">
    <property type="entry name" value="Peptidase C15, pyroglutamyl peptidase I-like"/>
    <property type="match status" value="1"/>
</dbReference>
<evidence type="ECO:0000256" key="3">
    <source>
        <dbReference type="ARBA" id="ARBA00022801"/>
    </source>
</evidence>
<name>A0A9W7ZJX9_9FUNG</name>
<keyword evidence="3" id="KW-0378">Hydrolase</keyword>
<keyword evidence="2" id="KW-0645">Protease</keyword>
<keyword evidence="6" id="KW-1185">Reference proteome</keyword>